<name>A0A438J6E7_VITVI</name>
<dbReference type="GO" id="GO:0004185">
    <property type="term" value="F:serine-type carboxypeptidase activity"/>
    <property type="evidence" value="ECO:0007669"/>
    <property type="project" value="InterPro"/>
</dbReference>
<dbReference type="PANTHER" id="PTHR47100">
    <property type="entry name" value="DUAL SPECIFICITY PROTEIN PHOSPHATASE PHS1"/>
    <property type="match status" value="1"/>
</dbReference>
<comment type="similarity">
    <text evidence="1">Belongs to the peptidase S10 family.</text>
</comment>
<keyword evidence="2" id="KW-0645">Protease</keyword>
<reference evidence="2 3" key="1">
    <citation type="journal article" date="2018" name="PLoS Genet.">
        <title>Population sequencing reveals clonal diversity and ancestral inbreeding in the grapevine cultivar Chardonnay.</title>
        <authorList>
            <person name="Roach M.J."/>
            <person name="Johnson D.L."/>
            <person name="Bohlmann J."/>
            <person name="van Vuuren H.J."/>
            <person name="Jones S.J."/>
            <person name="Pretorius I.S."/>
            <person name="Schmidt S.A."/>
            <person name="Borneman A.R."/>
        </authorList>
    </citation>
    <scope>NUCLEOTIDE SEQUENCE [LARGE SCALE GENOMIC DNA]</scope>
    <source>
        <strain evidence="3">cv. Chardonnay</strain>
        <tissue evidence="2">Leaf</tissue>
    </source>
</reference>
<gene>
    <name evidence="2" type="primary">CBP3_2</name>
    <name evidence="2" type="ORF">CK203_023454</name>
</gene>
<dbReference type="PANTHER" id="PTHR47100:SF5">
    <property type="entry name" value="DUAL SPECIFICITY PROTEIN PHOSPHATASE PHS1"/>
    <property type="match status" value="1"/>
</dbReference>
<organism evidence="2 3">
    <name type="scientific">Vitis vinifera</name>
    <name type="common">Grape</name>
    <dbReference type="NCBI Taxonomy" id="29760"/>
    <lineage>
        <taxon>Eukaryota</taxon>
        <taxon>Viridiplantae</taxon>
        <taxon>Streptophyta</taxon>
        <taxon>Embryophyta</taxon>
        <taxon>Tracheophyta</taxon>
        <taxon>Spermatophyta</taxon>
        <taxon>Magnoliopsida</taxon>
        <taxon>eudicotyledons</taxon>
        <taxon>Gunneridae</taxon>
        <taxon>Pentapetalae</taxon>
        <taxon>rosids</taxon>
        <taxon>Vitales</taxon>
        <taxon>Vitaceae</taxon>
        <taxon>Viteae</taxon>
        <taxon>Vitis</taxon>
    </lineage>
</organism>
<keyword evidence="2" id="KW-0378">Hydrolase</keyword>
<dbReference type="GO" id="GO:0043622">
    <property type="term" value="P:cortical microtubule organization"/>
    <property type="evidence" value="ECO:0007669"/>
    <property type="project" value="InterPro"/>
</dbReference>
<dbReference type="SUPFAM" id="SSF53474">
    <property type="entry name" value="alpha/beta-Hydrolases"/>
    <property type="match status" value="1"/>
</dbReference>
<evidence type="ECO:0000313" key="2">
    <source>
        <dbReference type="EMBL" id="RVX04528.1"/>
    </source>
</evidence>
<dbReference type="EMBL" id="QGNW01000060">
    <property type="protein sequence ID" value="RVX04528.1"/>
    <property type="molecule type" value="Genomic_DNA"/>
</dbReference>
<protein>
    <submittedName>
        <fullName evidence="2">Serine carboxypeptidase 3</fullName>
    </submittedName>
</protein>
<dbReference type="GO" id="GO:0006508">
    <property type="term" value="P:proteolysis"/>
    <property type="evidence" value="ECO:0007669"/>
    <property type="project" value="InterPro"/>
</dbReference>
<dbReference type="GO" id="GO:0009737">
    <property type="term" value="P:response to abscisic acid"/>
    <property type="evidence" value="ECO:0007669"/>
    <property type="project" value="InterPro"/>
</dbReference>
<dbReference type="InterPro" id="IPR001563">
    <property type="entry name" value="Peptidase_S10"/>
</dbReference>
<keyword evidence="2" id="KW-0121">Carboxypeptidase</keyword>
<dbReference type="InterPro" id="IPR035010">
    <property type="entry name" value="PHS1"/>
</dbReference>
<dbReference type="Gene3D" id="3.40.50.1820">
    <property type="entry name" value="alpha/beta hydrolase"/>
    <property type="match status" value="2"/>
</dbReference>
<comment type="caution">
    <text evidence="2">The sequence shown here is derived from an EMBL/GenBank/DDBJ whole genome shotgun (WGS) entry which is preliminary data.</text>
</comment>
<dbReference type="AlphaFoldDB" id="A0A438J6E7"/>
<proteinExistence type="inferred from homology"/>
<dbReference type="GO" id="GO:0004721">
    <property type="term" value="F:phosphoprotein phosphatase activity"/>
    <property type="evidence" value="ECO:0007669"/>
    <property type="project" value="InterPro"/>
</dbReference>
<sequence length="314" mass="36163">MIWEGFEAQSQALVRGHCLSPPSKERVINDNHPDLNDLEVQRTTTRLSSSRLRENSNSSSTISRGAWHGKFSRGSVESLRSLRLTTKLCDFHIFSKVDAESSKELEQWNEMLRNDTWLRFPGIDYSDASVSVEDLEHHADCYKIKHSGAARMFYLFFELQDSRKDLVVIWLIGGLGHSSELVVFYENRLFTIAKNLPLLWIEFSWDKAFFEEHSQFVDNDFYVTGESYARHYILAFVARVHRGNKANEGIHMKLKGFRIGNGLTNPQIQYKAYTGYALDMGIIEISDYDRVYTVFPVCEMAIRLCGTFGPILSF</sequence>
<dbReference type="InterPro" id="IPR029058">
    <property type="entry name" value="AB_hydrolase_fold"/>
</dbReference>
<evidence type="ECO:0000256" key="1">
    <source>
        <dbReference type="ARBA" id="ARBA00009431"/>
    </source>
</evidence>
<evidence type="ECO:0000313" key="3">
    <source>
        <dbReference type="Proteomes" id="UP000288805"/>
    </source>
</evidence>
<dbReference type="FunFam" id="3.40.50.1820:FF:001148">
    <property type="entry name" value="Carboxypeptidase"/>
    <property type="match status" value="1"/>
</dbReference>
<dbReference type="Proteomes" id="UP000288805">
    <property type="component" value="Unassembled WGS sequence"/>
</dbReference>
<dbReference type="Pfam" id="PF00450">
    <property type="entry name" value="Peptidase_S10"/>
    <property type="match status" value="1"/>
</dbReference>
<accession>A0A438J6E7</accession>